<feature type="domain" description="F-box" evidence="2">
    <location>
        <begin position="1"/>
        <end position="51"/>
    </location>
</feature>
<keyword evidence="4" id="KW-1185">Reference proteome</keyword>
<dbReference type="Pfam" id="PF00646">
    <property type="entry name" value="F-box"/>
    <property type="match status" value="1"/>
</dbReference>
<dbReference type="Proteomes" id="UP000187203">
    <property type="component" value="Unassembled WGS sequence"/>
</dbReference>
<dbReference type="PANTHER" id="PTHR31672">
    <property type="entry name" value="BNACNNG10540D PROTEIN"/>
    <property type="match status" value="1"/>
</dbReference>
<feature type="compositionally biased region" description="Acidic residues" evidence="1">
    <location>
        <begin position="262"/>
        <end position="278"/>
    </location>
</feature>
<dbReference type="CDD" id="cd22157">
    <property type="entry name" value="F-box_AtFBW1-like"/>
    <property type="match status" value="1"/>
</dbReference>
<feature type="region of interest" description="Disordered" evidence="1">
    <location>
        <begin position="234"/>
        <end position="289"/>
    </location>
</feature>
<dbReference type="InterPro" id="IPR050796">
    <property type="entry name" value="SCF_F-box_component"/>
</dbReference>
<evidence type="ECO:0000256" key="1">
    <source>
        <dbReference type="SAM" id="MobiDB-lite"/>
    </source>
</evidence>
<evidence type="ECO:0000313" key="3">
    <source>
        <dbReference type="EMBL" id="OMO97145.1"/>
    </source>
</evidence>
<organism evidence="3 4">
    <name type="scientific">Corchorus olitorius</name>
    <dbReference type="NCBI Taxonomy" id="93759"/>
    <lineage>
        <taxon>Eukaryota</taxon>
        <taxon>Viridiplantae</taxon>
        <taxon>Streptophyta</taxon>
        <taxon>Embryophyta</taxon>
        <taxon>Tracheophyta</taxon>
        <taxon>Spermatophyta</taxon>
        <taxon>Magnoliopsida</taxon>
        <taxon>eudicotyledons</taxon>
        <taxon>Gunneridae</taxon>
        <taxon>Pentapetalae</taxon>
        <taxon>rosids</taxon>
        <taxon>malvids</taxon>
        <taxon>Malvales</taxon>
        <taxon>Malvaceae</taxon>
        <taxon>Grewioideae</taxon>
        <taxon>Apeibeae</taxon>
        <taxon>Corchorus</taxon>
    </lineage>
</organism>
<dbReference type="PROSITE" id="PS50181">
    <property type="entry name" value="FBOX"/>
    <property type="match status" value="1"/>
</dbReference>
<dbReference type="SUPFAM" id="SSF81383">
    <property type="entry name" value="F-box domain"/>
    <property type="match status" value="1"/>
</dbReference>
<comment type="caution">
    <text evidence="3">The sequence shown here is derived from an EMBL/GenBank/DDBJ whole genome shotgun (WGS) entry which is preliminary data.</text>
</comment>
<sequence length="289" mass="32280">MSDYFNLPEELFAEILARLPIEDVVKSTAVCKSWNSLIKTPTFISAHLQKTISFNNSTNTHHLLFRICPKESLFQEEYSDDRVGEKYSLRFDNEDVEEYKQLNLPSNVESVNACFRVAGSINGTSNWDGRDRHGEEVKQNHLWVMKEYGVAMSWTKVFTEVAKSVPRVLFFREDEEQVFVTVEGGWVASLDIKNKSAEVLGVRAVDSLKGYPVIDGFVESLVLLDKANACLDVDASDEDPQEDAKSVDGSNEKGALEVDASSVDDDFDESSSADDNPDENVAPPECSIC</sequence>
<dbReference type="AlphaFoldDB" id="A0A1R3JQP6"/>
<protein>
    <recommendedName>
        <fullName evidence="2">F-box domain-containing protein</fullName>
    </recommendedName>
</protein>
<proteinExistence type="predicted"/>
<evidence type="ECO:0000259" key="2">
    <source>
        <dbReference type="PROSITE" id="PS50181"/>
    </source>
</evidence>
<dbReference type="OrthoDB" id="5314306at2759"/>
<dbReference type="PANTHER" id="PTHR31672:SF13">
    <property type="entry name" value="F-BOX PROTEIN CPR30-LIKE"/>
    <property type="match status" value="1"/>
</dbReference>
<dbReference type="InterPro" id="IPR036047">
    <property type="entry name" value="F-box-like_dom_sf"/>
</dbReference>
<feature type="compositionally biased region" description="Basic and acidic residues" evidence="1">
    <location>
        <begin position="242"/>
        <end position="256"/>
    </location>
</feature>
<dbReference type="Gene3D" id="1.20.1280.50">
    <property type="match status" value="1"/>
</dbReference>
<accession>A0A1R3JQP6</accession>
<evidence type="ECO:0000313" key="4">
    <source>
        <dbReference type="Proteomes" id="UP000187203"/>
    </source>
</evidence>
<reference evidence="4" key="1">
    <citation type="submission" date="2013-09" db="EMBL/GenBank/DDBJ databases">
        <title>Corchorus olitorius genome sequencing.</title>
        <authorList>
            <person name="Alam M."/>
            <person name="Haque M.S."/>
            <person name="Islam M.S."/>
            <person name="Emdad E.M."/>
            <person name="Islam M.M."/>
            <person name="Ahmed B."/>
            <person name="Halim A."/>
            <person name="Hossen Q.M.M."/>
            <person name="Hossain M.Z."/>
            <person name="Ahmed R."/>
            <person name="Khan M.M."/>
            <person name="Islam R."/>
            <person name="Rashid M.M."/>
            <person name="Khan S.A."/>
            <person name="Rahman M.S."/>
            <person name="Alam M."/>
            <person name="Yahiya A.S."/>
            <person name="Khan M.S."/>
            <person name="Azam M.S."/>
            <person name="Haque T."/>
            <person name="Lashkar M.Z.H."/>
            <person name="Akhand A.I."/>
            <person name="Morshed G."/>
            <person name="Roy S."/>
            <person name="Uddin K.S."/>
            <person name="Rabeya T."/>
            <person name="Hossain A.S."/>
            <person name="Chowdhury A."/>
            <person name="Snigdha A.R."/>
            <person name="Mortoza M.S."/>
            <person name="Matin S.A."/>
            <person name="Hoque S.M.E."/>
            <person name="Islam M.K."/>
            <person name="Roy D.K."/>
            <person name="Haider R."/>
            <person name="Moosa M.M."/>
            <person name="Elias S.M."/>
            <person name="Hasan A.M."/>
            <person name="Jahan S."/>
            <person name="Shafiuddin M."/>
            <person name="Mahmood N."/>
            <person name="Shommy N.S."/>
        </authorList>
    </citation>
    <scope>NUCLEOTIDE SEQUENCE [LARGE SCALE GENOMIC DNA]</scope>
    <source>
        <strain evidence="4">cv. O-4</strain>
    </source>
</reference>
<dbReference type="EMBL" id="AWUE01015466">
    <property type="protein sequence ID" value="OMO97145.1"/>
    <property type="molecule type" value="Genomic_DNA"/>
</dbReference>
<dbReference type="InterPro" id="IPR001810">
    <property type="entry name" value="F-box_dom"/>
</dbReference>
<dbReference type="SMART" id="SM00256">
    <property type="entry name" value="FBOX"/>
    <property type="match status" value="1"/>
</dbReference>
<name>A0A1R3JQP6_9ROSI</name>
<gene>
    <name evidence="3" type="ORF">COLO4_14844</name>
</gene>